<dbReference type="OrthoDB" id="72988at2"/>
<sequence length="141" mass="15170">MTAPGMNGPRPTWPTGLKDDSPLPYALWRVMHHVNGRRTVEEIAQMAGIGVQDVAPVLSQVATWANRAALRSQHVSKAQAETVSQCLTTVLGPMGEFMVDDALDDLGNRTTLGALLSNLAAQLTEPQVQAFVRQLRAKGLA</sequence>
<dbReference type="InterPro" id="IPR058395">
    <property type="entry name" value="DUF8082"/>
</dbReference>
<organism evidence="2 3">
    <name type="scientific">Deinococcus hopiensis KR-140</name>
    <dbReference type="NCBI Taxonomy" id="695939"/>
    <lineage>
        <taxon>Bacteria</taxon>
        <taxon>Thermotogati</taxon>
        <taxon>Deinococcota</taxon>
        <taxon>Deinococci</taxon>
        <taxon>Deinococcales</taxon>
        <taxon>Deinococcaceae</taxon>
        <taxon>Deinococcus</taxon>
    </lineage>
</organism>
<reference evidence="2 3" key="1">
    <citation type="submission" date="2017-04" db="EMBL/GenBank/DDBJ databases">
        <authorList>
            <person name="Afonso C.L."/>
            <person name="Miller P.J."/>
            <person name="Scott M.A."/>
            <person name="Spackman E."/>
            <person name="Goraichik I."/>
            <person name="Dimitrov K.M."/>
            <person name="Suarez D.L."/>
            <person name="Swayne D.E."/>
        </authorList>
    </citation>
    <scope>NUCLEOTIDE SEQUENCE [LARGE SCALE GENOMIC DNA]</scope>
    <source>
        <strain evidence="2 3">KR-140</strain>
    </source>
</reference>
<proteinExistence type="predicted"/>
<dbReference type="STRING" id="695939.SAMN00790413_01152"/>
<name>A0A1W1VDK9_9DEIO</name>
<evidence type="ECO:0000259" key="1">
    <source>
        <dbReference type="Pfam" id="PF26309"/>
    </source>
</evidence>
<accession>A0A1W1VDK9</accession>
<keyword evidence="3" id="KW-1185">Reference proteome</keyword>
<dbReference type="Pfam" id="PF26309">
    <property type="entry name" value="DUF8082"/>
    <property type="match status" value="1"/>
</dbReference>
<feature type="domain" description="DUF8082" evidence="1">
    <location>
        <begin position="80"/>
        <end position="137"/>
    </location>
</feature>
<dbReference type="EMBL" id="FWWU01000009">
    <property type="protein sequence ID" value="SMB91489.1"/>
    <property type="molecule type" value="Genomic_DNA"/>
</dbReference>
<gene>
    <name evidence="2" type="ORF">SAMN00790413_01152</name>
</gene>
<dbReference type="RefSeq" id="WP_084048687.1">
    <property type="nucleotide sequence ID" value="NZ_FWWU01000009.1"/>
</dbReference>
<dbReference type="Proteomes" id="UP000192582">
    <property type="component" value="Unassembled WGS sequence"/>
</dbReference>
<protein>
    <recommendedName>
        <fullName evidence="1">DUF8082 domain-containing protein</fullName>
    </recommendedName>
</protein>
<evidence type="ECO:0000313" key="2">
    <source>
        <dbReference type="EMBL" id="SMB91489.1"/>
    </source>
</evidence>
<evidence type="ECO:0000313" key="3">
    <source>
        <dbReference type="Proteomes" id="UP000192582"/>
    </source>
</evidence>
<dbReference type="AlphaFoldDB" id="A0A1W1VDK9"/>